<keyword evidence="1" id="KW-1133">Transmembrane helix</keyword>
<name>A0A518BYM4_9BACT</name>
<dbReference type="InterPro" id="IPR036439">
    <property type="entry name" value="Dockerin_dom_sf"/>
</dbReference>
<protein>
    <recommendedName>
        <fullName evidence="5">Dockerin domain-containing protein</fullName>
    </recommendedName>
</protein>
<dbReference type="Proteomes" id="UP000320386">
    <property type="component" value="Chromosome"/>
</dbReference>
<gene>
    <name evidence="3" type="ORF">Pan265_19390</name>
</gene>
<dbReference type="KEGG" id="mcad:Pan265_19390"/>
<keyword evidence="1" id="KW-0812">Transmembrane</keyword>
<keyword evidence="4" id="KW-1185">Reference proteome</keyword>
<evidence type="ECO:0000256" key="1">
    <source>
        <dbReference type="SAM" id="Phobius"/>
    </source>
</evidence>
<sequence length="488" mass="51813" precursor="true">MDRTQVSARWLLTAALATGLTTQAYAEGEIEFNDDLLSAQPITDSYVYGYLGDGGFGTVFIDYELYGPDDFALQTTLFGDTSDYYYYDGFTPGRDFVVILDNDPSSGGGYGYFTPPLPGPDADDDDIAGTGFASVGFTGADLTLGLGDGTGDPSTGLLDTDDDGSPLGNGVASAIAGTVNPDGSIEVFVSGYPDGLDGTDETPPFDGSAYDDGNGNFSGHGEEGDYLMYIIFDVADPYEAVDFEYFLPAQELTPDVDFYRWDNEPYAPGQMVRAYTYGYSESEYSDLDLMMAVYDDAGNEIAFSDDGPFGVDPAVNLVVPIDGVFNIGITGYPDYDFLGDHSETGSYDLYLDLLGDLNYDGIVDANDIDNLFGNIGSYDLYADINLDGNVDDNDVDDLLAWLFGTVRGDANLDGSVDLLDLSLLAGNFDQIGDWAGGDFNGDGVVDLLDLSILAGNFGFAGFAVPLPTPASGALLATLALAGLRRRSA</sequence>
<dbReference type="SUPFAM" id="SSF63446">
    <property type="entry name" value="Type I dockerin domain"/>
    <property type="match status" value="1"/>
</dbReference>
<dbReference type="RefSeq" id="WP_145446259.1">
    <property type="nucleotide sequence ID" value="NZ_CP036280.1"/>
</dbReference>
<keyword evidence="1" id="KW-0472">Membrane</keyword>
<dbReference type="EMBL" id="CP036280">
    <property type="protein sequence ID" value="QDU72077.1"/>
    <property type="molecule type" value="Genomic_DNA"/>
</dbReference>
<evidence type="ECO:0000313" key="3">
    <source>
        <dbReference type="EMBL" id="QDU72077.1"/>
    </source>
</evidence>
<dbReference type="AlphaFoldDB" id="A0A518BYM4"/>
<proteinExistence type="predicted"/>
<feature type="chain" id="PRO_5022075943" description="Dockerin domain-containing protein" evidence="2">
    <location>
        <begin position="27"/>
        <end position="488"/>
    </location>
</feature>
<organism evidence="3 4">
    <name type="scientific">Mucisphaera calidilacus</name>
    <dbReference type="NCBI Taxonomy" id="2527982"/>
    <lineage>
        <taxon>Bacteria</taxon>
        <taxon>Pseudomonadati</taxon>
        <taxon>Planctomycetota</taxon>
        <taxon>Phycisphaerae</taxon>
        <taxon>Phycisphaerales</taxon>
        <taxon>Phycisphaeraceae</taxon>
        <taxon>Mucisphaera</taxon>
    </lineage>
</organism>
<reference evidence="3 4" key="1">
    <citation type="submission" date="2019-02" db="EMBL/GenBank/DDBJ databases">
        <title>Deep-cultivation of Planctomycetes and their phenomic and genomic characterization uncovers novel biology.</title>
        <authorList>
            <person name="Wiegand S."/>
            <person name="Jogler M."/>
            <person name="Boedeker C."/>
            <person name="Pinto D."/>
            <person name="Vollmers J."/>
            <person name="Rivas-Marin E."/>
            <person name="Kohn T."/>
            <person name="Peeters S.H."/>
            <person name="Heuer A."/>
            <person name="Rast P."/>
            <person name="Oberbeckmann S."/>
            <person name="Bunk B."/>
            <person name="Jeske O."/>
            <person name="Meyerdierks A."/>
            <person name="Storesund J.E."/>
            <person name="Kallscheuer N."/>
            <person name="Luecker S."/>
            <person name="Lage O.M."/>
            <person name="Pohl T."/>
            <person name="Merkel B.J."/>
            <person name="Hornburger P."/>
            <person name="Mueller R.-W."/>
            <person name="Bruemmer F."/>
            <person name="Labrenz M."/>
            <person name="Spormann A.M."/>
            <person name="Op den Camp H."/>
            <person name="Overmann J."/>
            <person name="Amann R."/>
            <person name="Jetten M.S.M."/>
            <person name="Mascher T."/>
            <person name="Medema M.H."/>
            <person name="Devos D.P."/>
            <person name="Kaster A.-K."/>
            <person name="Ovreas L."/>
            <person name="Rohde M."/>
            <person name="Galperin M.Y."/>
            <person name="Jogler C."/>
        </authorList>
    </citation>
    <scope>NUCLEOTIDE SEQUENCE [LARGE SCALE GENOMIC DNA]</scope>
    <source>
        <strain evidence="3 4">Pan265</strain>
    </source>
</reference>
<dbReference type="Gene3D" id="1.10.1330.10">
    <property type="entry name" value="Dockerin domain"/>
    <property type="match status" value="1"/>
</dbReference>
<keyword evidence="2" id="KW-0732">Signal</keyword>
<evidence type="ECO:0008006" key="5">
    <source>
        <dbReference type="Google" id="ProtNLM"/>
    </source>
</evidence>
<accession>A0A518BYM4</accession>
<dbReference type="InterPro" id="IPR018247">
    <property type="entry name" value="EF_Hand_1_Ca_BS"/>
</dbReference>
<feature type="transmembrane region" description="Helical" evidence="1">
    <location>
        <begin position="457"/>
        <end position="483"/>
    </location>
</feature>
<dbReference type="PROSITE" id="PS00018">
    <property type="entry name" value="EF_HAND_1"/>
    <property type="match status" value="1"/>
</dbReference>
<feature type="signal peptide" evidence="2">
    <location>
        <begin position="1"/>
        <end position="26"/>
    </location>
</feature>
<dbReference type="GO" id="GO:0000272">
    <property type="term" value="P:polysaccharide catabolic process"/>
    <property type="evidence" value="ECO:0007669"/>
    <property type="project" value="InterPro"/>
</dbReference>
<evidence type="ECO:0000313" key="4">
    <source>
        <dbReference type="Proteomes" id="UP000320386"/>
    </source>
</evidence>
<dbReference type="OrthoDB" id="268402at2"/>
<evidence type="ECO:0000256" key="2">
    <source>
        <dbReference type="SAM" id="SignalP"/>
    </source>
</evidence>